<comment type="similarity">
    <text evidence="2 9">Belongs to the TPP enzyme family.</text>
</comment>
<proteinExistence type="inferred from homology"/>
<evidence type="ECO:0000313" key="16">
    <source>
        <dbReference type="Proteomes" id="UP000054886"/>
    </source>
</evidence>
<accession>A0A0W0CGG4</accession>
<dbReference type="Gene3D" id="3.40.50.970">
    <property type="match status" value="2"/>
</dbReference>
<dbReference type="Proteomes" id="UP000054886">
    <property type="component" value="Unassembled WGS sequence"/>
</dbReference>
<evidence type="ECO:0000256" key="9">
    <source>
        <dbReference type="RuleBase" id="RU362132"/>
    </source>
</evidence>
<evidence type="ECO:0000256" key="8">
    <source>
        <dbReference type="PIRSR" id="PIRSR036565-2"/>
    </source>
</evidence>
<evidence type="ECO:0000256" key="10">
    <source>
        <dbReference type="SAM" id="MobiDB-lite"/>
    </source>
</evidence>
<feature type="domain" description="Thiamine pyrophosphate enzyme TPP-binding" evidence="12">
    <location>
        <begin position="416"/>
        <end position="551"/>
    </location>
</feature>
<organism evidence="15 16">
    <name type="scientific">Candida glabrata</name>
    <name type="common">Yeast</name>
    <name type="synonym">Torulopsis glabrata</name>
    <dbReference type="NCBI Taxonomy" id="5478"/>
    <lineage>
        <taxon>Eukaryota</taxon>
        <taxon>Fungi</taxon>
        <taxon>Dikarya</taxon>
        <taxon>Ascomycota</taxon>
        <taxon>Saccharomycotina</taxon>
        <taxon>Saccharomycetes</taxon>
        <taxon>Saccharomycetales</taxon>
        <taxon>Saccharomycetaceae</taxon>
        <taxon>Nakaseomyces</taxon>
    </lineage>
</organism>
<feature type="compositionally biased region" description="Polar residues" evidence="10">
    <location>
        <begin position="596"/>
        <end position="606"/>
    </location>
</feature>
<evidence type="ECO:0000256" key="4">
    <source>
        <dbReference type="ARBA" id="ARBA00022793"/>
    </source>
</evidence>
<dbReference type="Pfam" id="PF00205">
    <property type="entry name" value="TPP_enzyme_M"/>
    <property type="match status" value="1"/>
</dbReference>
<dbReference type="InterPro" id="IPR011766">
    <property type="entry name" value="TPP_enzyme_TPP-bd"/>
</dbReference>
<keyword evidence="7" id="KW-0456">Lyase</keyword>
<dbReference type="EMBL" id="LLZZ01000152">
    <property type="protein sequence ID" value="KTA98709.1"/>
    <property type="molecule type" value="Genomic_DNA"/>
</dbReference>
<evidence type="ECO:0000256" key="7">
    <source>
        <dbReference type="ARBA" id="ARBA00023239"/>
    </source>
</evidence>
<evidence type="ECO:0000313" key="15">
    <source>
        <dbReference type="EMBL" id="KTA98709.1"/>
    </source>
</evidence>
<dbReference type="GO" id="GO:0090180">
    <property type="term" value="P:positive regulation of thiamine biosynthetic process"/>
    <property type="evidence" value="ECO:0007669"/>
    <property type="project" value="EnsemblFungi"/>
</dbReference>
<dbReference type="VEuPathDB" id="FungiDB:GWK60_L08371"/>
<dbReference type="InterPro" id="IPR029061">
    <property type="entry name" value="THDP-binding"/>
</dbReference>
<dbReference type="PANTHER" id="PTHR43452">
    <property type="entry name" value="PYRUVATE DECARBOXYLASE"/>
    <property type="match status" value="1"/>
</dbReference>
<dbReference type="GO" id="GO:0005829">
    <property type="term" value="C:cytosol"/>
    <property type="evidence" value="ECO:0007669"/>
    <property type="project" value="TreeGrafter"/>
</dbReference>
<dbReference type="VEuPathDB" id="FungiDB:CAGL0L06842g"/>
<dbReference type="Gene3D" id="3.40.50.1220">
    <property type="entry name" value="TPP-binding domain"/>
    <property type="match status" value="1"/>
</dbReference>
<evidence type="ECO:0000256" key="2">
    <source>
        <dbReference type="ARBA" id="ARBA00007812"/>
    </source>
</evidence>
<evidence type="ECO:0000259" key="11">
    <source>
        <dbReference type="Pfam" id="PF00205"/>
    </source>
</evidence>
<dbReference type="AlphaFoldDB" id="A0A0W0CGG4"/>
<dbReference type="SUPFAM" id="SSF52518">
    <property type="entry name" value="Thiamin diphosphate-binding fold (THDP-binding)"/>
    <property type="match status" value="2"/>
</dbReference>
<keyword evidence="5 8" id="KW-0460">Magnesium</keyword>
<dbReference type="VEuPathDB" id="FungiDB:GVI51_L06721"/>
<comment type="cofactor">
    <cofactor evidence="1">
        <name>thiamine diphosphate</name>
        <dbReference type="ChEBI" id="CHEBI:58937"/>
    </cofactor>
</comment>
<dbReference type="SUPFAM" id="SSF52467">
    <property type="entry name" value="DHS-like NAD/FAD-binding domain"/>
    <property type="match status" value="1"/>
</dbReference>
<dbReference type="InterPro" id="IPR012001">
    <property type="entry name" value="Thiamin_PyroP_enz_TPP-bd_dom"/>
</dbReference>
<dbReference type="GO" id="GO:0030976">
    <property type="term" value="F:thiamine pyrophosphate binding"/>
    <property type="evidence" value="ECO:0007669"/>
    <property type="project" value="InterPro"/>
</dbReference>
<feature type="region of interest" description="Disordered" evidence="10">
    <location>
        <begin position="589"/>
        <end position="610"/>
    </location>
</feature>
<evidence type="ECO:0000256" key="5">
    <source>
        <dbReference type="ARBA" id="ARBA00022842"/>
    </source>
</evidence>
<dbReference type="InterPro" id="IPR012110">
    <property type="entry name" value="PDC/IPDC-like"/>
</dbReference>
<dbReference type="FunFam" id="3.40.50.970:FF:000019">
    <property type="entry name" value="Pyruvate decarboxylase isozyme"/>
    <property type="match status" value="1"/>
</dbReference>
<protein>
    <submittedName>
        <fullName evidence="15">Thiamine metabolism regulatory protein THI3</fullName>
    </submittedName>
</protein>
<evidence type="ECO:0000259" key="12">
    <source>
        <dbReference type="Pfam" id="PF02775"/>
    </source>
</evidence>
<comment type="caution">
    <text evidence="15">The sequence shown here is derived from an EMBL/GenBank/DDBJ whole genome shotgun (WGS) entry which is preliminary data.</text>
</comment>
<dbReference type="GO" id="GO:0045944">
    <property type="term" value="P:positive regulation of transcription by RNA polymerase II"/>
    <property type="evidence" value="ECO:0007669"/>
    <property type="project" value="EnsemblFungi"/>
</dbReference>
<gene>
    <name evidence="14" type="ORF">AO440_003856</name>
    <name evidence="15" type="ORF">AO440_005114</name>
</gene>
<dbReference type="FunFam" id="3.40.50.970:FF:000024">
    <property type="entry name" value="Pyruvate decarboxylase isozyme"/>
    <property type="match status" value="1"/>
</dbReference>
<dbReference type="InterPro" id="IPR012000">
    <property type="entry name" value="Thiamin_PyroP_enz_cen_dom"/>
</dbReference>
<keyword evidence="4" id="KW-0210">Decarboxylase</keyword>
<name>A0A0W0CGG4_CANGB</name>
<dbReference type="PANTHER" id="PTHR43452:SF30">
    <property type="entry name" value="PYRUVATE DECARBOXYLASE ISOZYME 1-RELATED"/>
    <property type="match status" value="1"/>
</dbReference>
<dbReference type="InterPro" id="IPR047213">
    <property type="entry name" value="TPP_PYR_PDC_IPDC-like"/>
</dbReference>
<sequence>MNYTEEYGLPSQISISEYLFHRLNQLKIWTIFGLPGDFNMPLLDKLYSIPTMRWAGNTNELNAAYAADGYSRLKHLGCLITTFGVGELSAINGVAGSYAEHVGILHIVGMPPTSAQTKQLLLHHTLGNGDYSVFYRIANDIACHTAIINDTDLCADEVDNCIRAAWGYQKPVYLGVPVNQVDIPVDSSRLNNPIDLSILKKTKETDAQVIDLLLKQMYSASKPIIVVDACVRRHDALKETHALCELTNFPVFVTPMGKGTIDESYKNFGGVYSGSLSSPEVREVTDFADFVLFIGAILPEFSTSTFHFGFKKKNCCILFPTSVKIKKATFPDMLLKGTLQSLVDTIEPSKITYKHQAKVDIIAPKMEPSDSNLLRQEWVWNEISHWFKENDIIITETGSSAFGINQTRFPTNTIGINQALWGSVGFALCSCLGALFAVEEKTVVKHNLEIKLRNYNRNIFTENRTILFVGDGAFQLTVQELSTIIRWKLKPYIFIMNNNGYSVDRFLHHRSDASYYDVQPWNYLYLLELFGCTSFETRKIVTVSDFKELLADESFAKPDKIRMIEIMLPQSDVPKTLIARWQAEKELSNKRAGDFSENSSENSSPTIDPHWVKKQYLGPVTPTSSLSTELHSRSQMYL</sequence>
<dbReference type="GO" id="GO:0016831">
    <property type="term" value="F:carboxy-lyase activity"/>
    <property type="evidence" value="ECO:0007669"/>
    <property type="project" value="UniProtKB-KW"/>
</dbReference>
<dbReference type="InterPro" id="IPR047214">
    <property type="entry name" value="TPP_PDC_IPDC"/>
</dbReference>
<dbReference type="GO" id="GO:0005634">
    <property type="term" value="C:nucleus"/>
    <property type="evidence" value="ECO:0007669"/>
    <property type="project" value="EnsemblFungi"/>
</dbReference>
<feature type="domain" description="Thiamine pyrophosphate enzyme N-terminal TPP-binding" evidence="13">
    <location>
        <begin position="15"/>
        <end position="117"/>
    </location>
</feature>
<evidence type="ECO:0000256" key="1">
    <source>
        <dbReference type="ARBA" id="ARBA00001964"/>
    </source>
</evidence>
<feature type="binding site" evidence="8">
    <location>
        <position position="471"/>
    </location>
    <ligand>
        <name>Mg(2+)</name>
        <dbReference type="ChEBI" id="CHEBI:18420"/>
    </ligand>
</feature>
<dbReference type="CDD" id="cd02005">
    <property type="entry name" value="TPP_PDC_IPDC"/>
    <property type="match status" value="1"/>
</dbReference>
<dbReference type="Pfam" id="PF02776">
    <property type="entry name" value="TPP_enzyme_N"/>
    <property type="match status" value="1"/>
</dbReference>
<keyword evidence="3 8" id="KW-0479">Metal-binding</keyword>
<dbReference type="InterPro" id="IPR029035">
    <property type="entry name" value="DHS-like_NAD/FAD-binding_dom"/>
</dbReference>
<reference evidence="15 16" key="1">
    <citation type="submission" date="2015-10" db="EMBL/GenBank/DDBJ databases">
        <title>Draft genomes sequences of Candida glabrata isolates 1A, 1B, 2A, 2B, 3A and 3B.</title>
        <authorList>
            <person name="Haavelsrud O.E."/>
            <person name="Gaustad P."/>
        </authorList>
    </citation>
    <scope>NUCLEOTIDE SEQUENCE [LARGE SCALE GENOMIC DNA]</scope>
    <source>
        <strain evidence="15">910700640</strain>
    </source>
</reference>
<evidence type="ECO:0000256" key="3">
    <source>
        <dbReference type="ARBA" id="ARBA00022723"/>
    </source>
</evidence>
<dbReference type="Pfam" id="PF02775">
    <property type="entry name" value="TPP_enzyme_C"/>
    <property type="match status" value="1"/>
</dbReference>
<comment type="cofactor">
    <cofactor evidence="8">
        <name>Mg(2+)</name>
        <dbReference type="ChEBI" id="CHEBI:18420"/>
    </cofactor>
    <text evidence="8">Binds 1 Mg(2+) per subunit.</text>
</comment>
<dbReference type="GO" id="GO:0061629">
    <property type="term" value="F:RNA polymerase II-specific DNA-binding transcription factor binding"/>
    <property type="evidence" value="ECO:0007669"/>
    <property type="project" value="EnsemblFungi"/>
</dbReference>
<feature type="binding site" evidence="8">
    <location>
        <position position="500"/>
    </location>
    <ligand>
        <name>Mg(2+)</name>
        <dbReference type="ChEBI" id="CHEBI:18420"/>
    </ligand>
</feature>
<feature type="domain" description="Thiamine pyrophosphate enzyme central" evidence="11">
    <location>
        <begin position="212"/>
        <end position="342"/>
    </location>
</feature>
<feature type="binding site" evidence="8">
    <location>
        <position position="498"/>
    </location>
    <ligand>
        <name>Mg(2+)</name>
        <dbReference type="ChEBI" id="CHEBI:18420"/>
    </ligand>
</feature>
<dbReference type="PIRSF" id="PIRSF036565">
    <property type="entry name" value="Pyruvt_ip_decrb"/>
    <property type="match status" value="1"/>
</dbReference>
<dbReference type="VEuPathDB" id="FungiDB:B1J91_L06842g"/>
<evidence type="ECO:0000256" key="6">
    <source>
        <dbReference type="ARBA" id="ARBA00023052"/>
    </source>
</evidence>
<evidence type="ECO:0000313" key="14">
    <source>
        <dbReference type="EMBL" id="KTA96738.1"/>
    </source>
</evidence>
<dbReference type="EMBL" id="LLZZ01000168">
    <property type="protein sequence ID" value="KTA96738.1"/>
    <property type="molecule type" value="Genomic_DNA"/>
</dbReference>
<dbReference type="GO" id="GO:0019752">
    <property type="term" value="P:carboxylic acid metabolic process"/>
    <property type="evidence" value="ECO:0007669"/>
    <property type="project" value="UniProtKB-ARBA"/>
</dbReference>
<dbReference type="CDD" id="cd07038">
    <property type="entry name" value="TPP_PYR_PDC_IPDC_like"/>
    <property type="match status" value="1"/>
</dbReference>
<dbReference type="OMA" id="LRQEWVW"/>
<keyword evidence="6 9" id="KW-0786">Thiamine pyrophosphate</keyword>
<evidence type="ECO:0000259" key="13">
    <source>
        <dbReference type="Pfam" id="PF02776"/>
    </source>
</evidence>
<dbReference type="GO" id="GO:0000287">
    <property type="term" value="F:magnesium ion binding"/>
    <property type="evidence" value="ECO:0007669"/>
    <property type="project" value="InterPro"/>
</dbReference>